<evidence type="ECO:0000313" key="3">
    <source>
        <dbReference type="Proteomes" id="UP000275232"/>
    </source>
</evidence>
<dbReference type="PANTHER" id="PTHR37691:SF1">
    <property type="entry name" value="BLR3518 PROTEIN"/>
    <property type="match status" value="1"/>
</dbReference>
<proteinExistence type="predicted"/>
<dbReference type="OrthoDB" id="7206705at2"/>
<gene>
    <name evidence="2" type="ORF">EG799_09650</name>
</gene>
<dbReference type="RefSeq" id="WP_123880688.1">
    <property type="nucleotide sequence ID" value="NZ_RPFZ01000001.1"/>
</dbReference>
<name>A0A3N5CRX3_9SPHN</name>
<feature type="signal peptide" evidence="1">
    <location>
        <begin position="1"/>
        <end position="20"/>
    </location>
</feature>
<dbReference type="Gene3D" id="3.40.1260.10">
    <property type="entry name" value="DsrEFH-like"/>
    <property type="match status" value="1"/>
</dbReference>
<sequence length="177" mass="18554">MMRCIAAACTALLLTFPAGAQDFANGPVFADFGPHAAVEGVDLPADTELAVDFDVSQPADAGSRNRGIESAARFINMHVANGVDPDNIRVAIVVHGAALRDLLTDEAYAAHDFGEANASAPMVRAMLDEEVRVIVCGQSAAGSGLSREEFLDGVEISLSAMTAHALLQQRGYPVNPF</sequence>
<reference evidence="2 3" key="1">
    <citation type="submission" date="2018-11" db="EMBL/GenBank/DDBJ databases">
        <title>Erythrobacter spongiae sp. nov., isolated from a marine sponge.</title>
        <authorList>
            <person name="Zhuang L."/>
            <person name="Luo L."/>
        </authorList>
    </citation>
    <scope>NUCLEOTIDE SEQUENCE [LARGE SCALE GENOMIC DNA]</scope>
    <source>
        <strain evidence="2 3">HN-E23</strain>
    </source>
</reference>
<keyword evidence="3" id="KW-1185">Reference proteome</keyword>
<dbReference type="AlphaFoldDB" id="A0A3N5CRX3"/>
<organism evidence="2 3">
    <name type="scientific">Aurantiacibacter spongiae</name>
    <dbReference type="NCBI Taxonomy" id="2488860"/>
    <lineage>
        <taxon>Bacteria</taxon>
        <taxon>Pseudomonadati</taxon>
        <taxon>Pseudomonadota</taxon>
        <taxon>Alphaproteobacteria</taxon>
        <taxon>Sphingomonadales</taxon>
        <taxon>Erythrobacteraceae</taxon>
        <taxon>Aurantiacibacter</taxon>
    </lineage>
</organism>
<comment type="caution">
    <text evidence="2">The sequence shown here is derived from an EMBL/GenBank/DDBJ whole genome shotgun (WGS) entry which is preliminary data.</text>
</comment>
<accession>A0A3N5CRX3</accession>
<dbReference type="EMBL" id="RPFZ01000001">
    <property type="protein sequence ID" value="RPF71854.1"/>
    <property type="molecule type" value="Genomic_DNA"/>
</dbReference>
<keyword evidence="1" id="KW-0732">Signal</keyword>
<dbReference type="Pfam" id="PF02635">
    <property type="entry name" value="DsrE"/>
    <property type="match status" value="1"/>
</dbReference>
<protein>
    <submittedName>
        <fullName evidence="2">Uncharacterized protein</fullName>
    </submittedName>
</protein>
<dbReference type="InterPro" id="IPR003787">
    <property type="entry name" value="Sulphur_relay_DsrE/F-like"/>
</dbReference>
<feature type="chain" id="PRO_5018306870" evidence="1">
    <location>
        <begin position="21"/>
        <end position="177"/>
    </location>
</feature>
<evidence type="ECO:0000313" key="2">
    <source>
        <dbReference type="EMBL" id="RPF71854.1"/>
    </source>
</evidence>
<dbReference type="PANTHER" id="PTHR37691">
    <property type="entry name" value="BLR3518 PROTEIN"/>
    <property type="match status" value="1"/>
</dbReference>
<dbReference type="InterPro" id="IPR027396">
    <property type="entry name" value="DsrEFH-like"/>
</dbReference>
<dbReference type="SUPFAM" id="SSF75169">
    <property type="entry name" value="DsrEFH-like"/>
    <property type="match status" value="1"/>
</dbReference>
<dbReference type="Proteomes" id="UP000275232">
    <property type="component" value="Unassembled WGS sequence"/>
</dbReference>
<evidence type="ECO:0000256" key="1">
    <source>
        <dbReference type="SAM" id="SignalP"/>
    </source>
</evidence>